<sequence length="492" mass="54585">MNTREQFLLGIRFVLIVALGAVIGLMLGRTWVPGTIAHDAVYGTAVLFDVGYGTPEEILPSFVLGSYLGLLALFTADWRKRVQGVLLIIGTAVGLYALWTRGVLLANIDLYHWTNVAALLGGLGTAALLEFGAIKRQAFSTSIDHIEFDIAVVSVFVSFSTLAVLGLLQAVSVGAAVPIVDVPATIAFVYVLFGFIAYDATTKTAIIGPRESGKTTSIVGLYQRFSDRDKIPAETSPALDEHIEEVDTMAEDEDFKIRGTQETHDIGFYFQVGDIFPMRARFTTFDHPGEKIDDIARELRDPPGVKRRLQHIGIWFSEMLPGMALSDHQREIQFYNHVRTADILMLLIDMERIVENRPAYLSDLKTIANGTKDTCRIFVVATKSDLALKDYAGLQQQLKPGIGDELLHDDDGMEKSPADEFTDNLTADRIQINELMKTVSTDVIYPVYFMTKQSEDGQSLVPDLDENGRLQPVGYEELIERIENEAMKNVRV</sequence>
<feature type="transmembrane region" description="Helical" evidence="1">
    <location>
        <begin position="150"/>
        <end position="171"/>
    </location>
</feature>
<keyword evidence="1" id="KW-1133">Transmembrane helix</keyword>
<dbReference type="RefSeq" id="WP_089385996.1">
    <property type="nucleotide sequence ID" value="NZ_FZNQ01000034.1"/>
</dbReference>
<gene>
    <name evidence="2" type="ORF">SAMN06264855_13411</name>
</gene>
<reference evidence="2 3" key="1">
    <citation type="submission" date="2017-06" db="EMBL/GenBank/DDBJ databases">
        <authorList>
            <person name="Kim H.J."/>
            <person name="Triplett B.A."/>
        </authorList>
    </citation>
    <scope>NUCLEOTIDE SEQUENCE [LARGE SCALE GENOMIC DNA]</scope>
    <source>
        <strain evidence="2 3">DSM 8800</strain>
    </source>
</reference>
<proteinExistence type="predicted"/>
<dbReference type="InterPro" id="IPR027417">
    <property type="entry name" value="P-loop_NTPase"/>
</dbReference>
<feature type="transmembrane region" description="Helical" evidence="1">
    <location>
        <begin position="58"/>
        <end position="78"/>
    </location>
</feature>
<keyword evidence="1" id="KW-0812">Transmembrane</keyword>
<feature type="transmembrane region" description="Helical" evidence="1">
    <location>
        <begin position="177"/>
        <end position="198"/>
    </location>
</feature>
<protein>
    <submittedName>
        <fullName evidence="2">Uncharacterized protein</fullName>
    </submittedName>
</protein>
<dbReference type="SUPFAM" id="SSF52540">
    <property type="entry name" value="P-loop containing nucleoside triphosphate hydrolases"/>
    <property type="match status" value="1"/>
</dbReference>
<name>A0A238YA32_HALVU</name>
<evidence type="ECO:0000313" key="3">
    <source>
        <dbReference type="Proteomes" id="UP000198397"/>
    </source>
</evidence>
<dbReference type="Proteomes" id="UP000198397">
    <property type="component" value="Unassembled WGS sequence"/>
</dbReference>
<organism evidence="2 3">
    <name type="scientific">Halorubrum vacuolatum</name>
    <name type="common">Natronobacterium vacuolatum</name>
    <dbReference type="NCBI Taxonomy" id="63740"/>
    <lineage>
        <taxon>Archaea</taxon>
        <taxon>Methanobacteriati</taxon>
        <taxon>Methanobacteriota</taxon>
        <taxon>Stenosarchaea group</taxon>
        <taxon>Halobacteria</taxon>
        <taxon>Halobacteriales</taxon>
        <taxon>Haloferacaceae</taxon>
        <taxon>Halorubrum</taxon>
    </lineage>
</organism>
<evidence type="ECO:0000256" key="1">
    <source>
        <dbReference type="SAM" id="Phobius"/>
    </source>
</evidence>
<feature type="transmembrane region" description="Helical" evidence="1">
    <location>
        <begin position="110"/>
        <end position="129"/>
    </location>
</feature>
<dbReference type="Gene3D" id="3.40.50.300">
    <property type="entry name" value="P-loop containing nucleotide triphosphate hydrolases"/>
    <property type="match status" value="1"/>
</dbReference>
<keyword evidence="1" id="KW-0472">Membrane</keyword>
<evidence type="ECO:0000313" key="2">
    <source>
        <dbReference type="EMBL" id="SNR67678.1"/>
    </source>
</evidence>
<dbReference type="AlphaFoldDB" id="A0A238YA32"/>
<keyword evidence="3" id="KW-1185">Reference proteome</keyword>
<feature type="transmembrane region" description="Helical" evidence="1">
    <location>
        <begin position="7"/>
        <end position="27"/>
    </location>
</feature>
<feature type="transmembrane region" description="Helical" evidence="1">
    <location>
        <begin position="85"/>
        <end position="104"/>
    </location>
</feature>
<accession>A0A238YA32</accession>
<dbReference type="EMBL" id="FZNQ01000034">
    <property type="protein sequence ID" value="SNR67678.1"/>
    <property type="molecule type" value="Genomic_DNA"/>
</dbReference>